<evidence type="ECO:0000313" key="6">
    <source>
        <dbReference type="EMBL" id="PTB88709.1"/>
    </source>
</evidence>
<dbReference type="SUPFAM" id="SSF50104">
    <property type="entry name" value="Translation proteins SH3-like domain"/>
    <property type="match status" value="1"/>
</dbReference>
<dbReference type="Proteomes" id="UP000242087">
    <property type="component" value="Unassembled WGS sequence"/>
</dbReference>
<protein>
    <submittedName>
        <fullName evidence="6">Transcription/translation regulatory transformer protein RfaH</fullName>
    </submittedName>
</protein>
<feature type="domain" description="NusG-like N-terminal" evidence="5">
    <location>
        <begin position="19"/>
        <end position="118"/>
    </location>
</feature>
<dbReference type="InterPro" id="IPR006645">
    <property type="entry name" value="NGN-like_dom"/>
</dbReference>
<dbReference type="SUPFAM" id="SSF82679">
    <property type="entry name" value="N-utilization substance G protein NusG, N-terminal domain"/>
    <property type="match status" value="1"/>
</dbReference>
<evidence type="ECO:0000256" key="4">
    <source>
        <dbReference type="SAM" id="MobiDB-lite"/>
    </source>
</evidence>
<dbReference type="PANTHER" id="PTHR30265">
    <property type="entry name" value="RHO-INTERACTING TRANSCRIPTION TERMINATION FACTOR NUSG"/>
    <property type="match status" value="1"/>
</dbReference>
<organism evidence="6 7">
    <name type="scientific">Pseudidiomarina aestuarii</name>
    <dbReference type="NCBI Taxonomy" id="624146"/>
    <lineage>
        <taxon>Bacteria</taxon>
        <taxon>Pseudomonadati</taxon>
        <taxon>Pseudomonadota</taxon>
        <taxon>Gammaproteobacteria</taxon>
        <taxon>Alteromonadales</taxon>
        <taxon>Idiomarinaceae</taxon>
        <taxon>Pseudidiomarina</taxon>
    </lineage>
</organism>
<gene>
    <name evidence="6" type="ORF">C9927_03380</name>
</gene>
<feature type="compositionally biased region" description="Polar residues" evidence="4">
    <location>
        <begin position="1"/>
        <end position="15"/>
    </location>
</feature>
<name>A0A2T4D4I5_9GAMM</name>
<keyword evidence="3" id="KW-0804">Transcription</keyword>
<dbReference type="InterPro" id="IPR043425">
    <property type="entry name" value="NusG-like"/>
</dbReference>
<dbReference type="InterPro" id="IPR008991">
    <property type="entry name" value="Translation_prot_SH3-like_sf"/>
</dbReference>
<dbReference type="GO" id="GO:0005829">
    <property type="term" value="C:cytosol"/>
    <property type="evidence" value="ECO:0007669"/>
    <property type="project" value="TreeGrafter"/>
</dbReference>
<dbReference type="InterPro" id="IPR036735">
    <property type="entry name" value="NGN_dom_sf"/>
</dbReference>
<dbReference type="CDD" id="cd09892">
    <property type="entry name" value="NGN_SP_RfaH"/>
    <property type="match status" value="1"/>
</dbReference>
<dbReference type="EMBL" id="PYVF01000040">
    <property type="protein sequence ID" value="PTB88709.1"/>
    <property type="molecule type" value="Genomic_DNA"/>
</dbReference>
<dbReference type="PANTHER" id="PTHR30265:SF7">
    <property type="entry name" value="TRANSCRIPTION ANTITERMINATION PROTEIN RFAH"/>
    <property type="match status" value="1"/>
</dbReference>
<dbReference type="Pfam" id="PF02357">
    <property type="entry name" value="NusG"/>
    <property type="match status" value="1"/>
</dbReference>
<sequence>MTRPTPSSAECANPNTDERDTWYVVRSKPRQEQRAFAQLKNQGMQPYLPKVQLTRVRRGKRKQVVEPLFPGYLFVTLSNYDEQFHKIRHTFGVASLLRFGNKPATLPAELIAQLRELEADASPAVDYLNREHSPQVGDLMEVMSGPFAGLLARILILDGDERCVVLLDWMQQQVKATFSYAELRRAERS</sequence>
<comment type="caution">
    <text evidence="6">The sequence shown here is derived from an EMBL/GenBank/DDBJ whole genome shotgun (WGS) entry which is preliminary data.</text>
</comment>
<dbReference type="AlphaFoldDB" id="A0A2T4D4I5"/>
<accession>A0A2T4D4I5</accession>
<evidence type="ECO:0000256" key="1">
    <source>
        <dbReference type="ARBA" id="ARBA00022814"/>
    </source>
</evidence>
<dbReference type="GO" id="GO:0031564">
    <property type="term" value="P:transcription antitermination"/>
    <property type="evidence" value="ECO:0007669"/>
    <property type="project" value="UniProtKB-KW"/>
</dbReference>
<dbReference type="Gene3D" id="3.30.70.940">
    <property type="entry name" value="NusG, N-terminal domain"/>
    <property type="match status" value="1"/>
</dbReference>
<keyword evidence="1" id="KW-0889">Transcription antitermination</keyword>
<evidence type="ECO:0000256" key="2">
    <source>
        <dbReference type="ARBA" id="ARBA00023015"/>
    </source>
</evidence>
<dbReference type="SMART" id="SM00738">
    <property type="entry name" value="NGN"/>
    <property type="match status" value="1"/>
</dbReference>
<keyword evidence="2" id="KW-0805">Transcription regulation</keyword>
<evidence type="ECO:0000256" key="3">
    <source>
        <dbReference type="ARBA" id="ARBA00023163"/>
    </source>
</evidence>
<dbReference type="GO" id="GO:0006354">
    <property type="term" value="P:DNA-templated transcription elongation"/>
    <property type="evidence" value="ECO:0007669"/>
    <property type="project" value="InterPro"/>
</dbReference>
<feature type="region of interest" description="Disordered" evidence="4">
    <location>
        <begin position="1"/>
        <end position="21"/>
    </location>
</feature>
<evidence type="ECO:0000259" key="5">
    <source>
        <dbReference type="SMART" id="SM00738"/>
    </source>
</evidence>
<evidence type="ECO:0000313" key="7">
    <source>
        <dbReference type="Proteomes" id="UP000242087"/>
    </source>
</evidence>
<dbReference type="NCBIfam" id="NF006534">
    <property type="entry name" value="PRK09014.1"/>
    <property type="match status" value="1"/>
</dbReference>
<proteinExistence type="predicted"/>
<reference evidence="6 7" key="1">
    <citation type="submission" date="2018-03" db="EMBL/GenBank/DDBJ databases">
        <title>Cross-interface Injection: A General Nanoliter Liquid Handling Method Applied to Single Cells Genome Amplification Automated Nanoliter Liquid Handling Applied to Single Cell Multiple Displacement Amplification.</title>
        <authorList>
            <person name="Yun J."/>
            <person name="Xu P."/>
            <person name="Xu J."/>
            <person name="Dai X."/>
            <person name="Wang Y."/>
            <person name="Zheng X."/>
            <person name="Cao C."/>
            <person name="Yi Q."/>
            <person name="Zhu Y."/>
            <person name="Wang L."/>
            <person name="Dong Z."/>
            <person name="Huang Y."/>
            <person name="Huang L."/>
            <person name="Du W."/>
        </authorList>
    </citation>
    <scope>NUCLEOTIDE SEQUENCE [LARGE SCALE GENOMIC DNA]</scope>
    <source>
        <strain evidence="6 7">A12-4</strain>
    </source>
</reference>